<protein>
    <submittedName>
        <fullName evidence="1">Uncharacterized protein</fullName>
    </submittedName>
</protein>
<dbReference type="EMBL" id="ASPP01008497">
    <property type="protein sequence ID" value="ETO25485.1"/>
    <property type="molecule type" value="Genomic_DNA"/>
</dbReference>
<evidence type="ECO:0000313" key="1">
    <source>
        <dbReference type="EMBL" id="ETO25485.1"/>
    </source>
</evidence>
<gene>
    <name evidence="1" type="ORF">RFI_11653</name>
</gene>
<reference evidence="1 2" key="1">
    <citation type="journal article" date="2013" name="Curr. Biol.">
        <title>The Genome of the Foraminiferan Reticulomyxa filosa.</title>
        <authorList>
            <person name="Glockner G."/>
            <person name="Hulsmann N."/>
            <person name="Schleicher M."/>
            <person name="Noegel A.A."/>
            <person name="Eichinger L."/>
            <person name="Gallinger C."/>
            <person name="Pawlowski J."/>
            <person name="Sierra R."/>
            <person name="Euteneuer U."/>
            <person name="Pillet L."/>
            <person name="Moustafa A."/>
            <person name="Platzer M."/>
            <person name="Groth M."/>
            <person name="Szafranski K."/>
            <person name="Schliwa M."/>
        </authorList>
    </citation>
    <scope>NUCLEOTIDE SEQUENCE [LARGE SCALE GENOMIC DNA]</scope>
</reference>
<proteinExistence type="predicted"/>
<dbReference type="AlphaFoldDB" id="X6NGP2"/>
<name>X6NGP2_RETFI</name>
<feature type="non-terminal residue" evidence="1">
    <location>
        <position position="1"/>
    </location>
</feature>
<comment type="caution">
    <text evidence="1">The sequence shown here is derived from an EMBL/GenBank/DDBJ whole genome shotgun (WGS) entry which is preliminary data.</text>
</comment>
<accession>X6NGP2</accession>
<dbReference type="Proteomes" id="UP000023152">
    <property type="component" value="Unassembled WGS sequence"/>
</dbReference>
<sequence>ECFLSSRIVTISNEWARSPLRSESLSGMFRTVVWCEELRNCHSSTWNTQSLLTTPSLLPISLCSQRSQWYGRFNTNTTHTTQSIITTFQKQMCNVWVDMFELYQFHPGAYCNPWHHDDFVAMFTKTAMYNAFSNIRFHVEPKMLKETLFDRLSFYRLLWRKHVFLQYSKKPTAQNIDNAWIMYVSIPTLCHHRKFEVHFNVVTGVLTFRRNHQNRYSVVLQPGQFLLNVPPSNPATLPSFFEPQHVKSYGRMYSITIAARDNLQLICTLTARNWREQTKILTLLKVYCRRREFESV</sequence>
<keyword evidence="2" id="KW-1185">Reference proteome</keyword>
<evidence type="ECO:0000313" key="2">
    <source>
        <dbReference type="Proteomes" id="UP000023152"/>
    </source>
</evidence>
<organism evidence="1 2">
    <name type="scientific">Reticulomyxa filosa</name>
    <dbReference type="NCBI Taxonomy" id="46433"/>
    <lineage>
        <taxon>Eukaryota</taxon>
        <taxon>Sar</taxon>
        <taxon>Rhizaria</taxon>
        <taxon>Retaria</taxon>
        <taxon>Foraminifera</taxon>
        <taxon>Monothalamids</taxon>
        <taxon>Reticulomyxidae</taxon>
        <taxon>Reticulomyxa</taxon>
    </lineage>
</organism>